<dbReference type="EMBL" id="JAGKON010000013">
    <property type="protein sequence ID" value="MBQ0600902.1"/>
    <property type="molecule type" value="Genomic_DNA"/>
</dbReference>
<evidence type="ECO:0008006" key="3">
    <source>
        <dbReference type="Google" id="ProtNLM"/>
    </source>
</evidence>
<comment type="caution">
    <text evidence="1">The sequence shown here is derived from an EMBL/GenBank/DDBJ whole genome shotgun (WGS) entry which is preliminary data.</text>
</comment>
<accession>A0AAP2BIM8</accession>
<sequence length="106" mass="12461">MTEQEIKHRMSAIQKSILISLYLLEKKLGSPIEVRKLRQILNKERRERGVPDLQASNFSVSCKVLNQRGYLHKFRDKKTLYVAYKLTEKGSSEGEMEYIEMLKNID</sequence>
<dbReference type="AlphaFoldDB" id="A0AAP2BIM8"/>
<name>A0AAP2BIM8_KLEOX</name>
<gene>
    <name evidence="1" type="ORF">J7S78_13975</name>
</gene>
<reference evidence="1 2" key="1">
    <citation type="submission" date="2021-03" db="EMBL/GenBank/DDBJ databases">
        <authorList>
            <person name="Stanton E."/>
        </authorList>
    </citation>
    <scope>NUCLEOTIDE SEQUENCE [LARGE SCALE GENOMIC DNA]</scope>
    <source>
        <strain evidence="1 2">2020EL-00037</strain>
    </source>
</reference>
<proteinExistence type="predicted"/>
<dbReference type="RefSeq" id="WP_210846305.1">
    <property type="nucleotide sequence ID" value="NZ_JAGKON010000013.1"/>
</dbReference>
<organism evidence="1 2">
    <name type="scientific">Klebsiella oxytoca</name>
    <dbReference type="NCBI Taxonomy" id="571"/>
    <lineage>
        <taxon>Bacteria</taxon>
        <taxon>Pseudomonadati</taxon>
        <taxon>Pseudomonadota</taxon>
        <taxon>Gammaproteobacteria</taxon>
        <taxon>Enterobacterales</taxon>
        <taxon>Enterobacteriaceae</taxon>
        <taxon>Klebsiella/Raoultella group</taxon>
        <taxon>Klebsiella</taxon>
    </lineage>
</organism>
<evidence type="ECO:0000313" key="1">
    <source>
        <dbReference type="EMBL" id="MBQ0600902.1"/>
    </source>
</evidence>
<keyword evidence="2" id="KW-1185">Reference proteome</keyword>
<evidence type="ECO:0000313" key="2">
    <source>
        <dbReference type="Proteomes" id="UP000673434"/>
    </source>
</evidence>
<dbReference type="Proteomes" id="UP000673434">
    <property type="component" value="Unassembled WGS sequence"/>
</dbReference>
<protein>
    <recommendedName>
        <fullName evidence="3">Chromosome segregation protein ParM</fullName>
    </recommendedName>
</protein>